<evidence type="ECO:0000256" key="4">
    <source>
        <dbReference type="SAM" id="MobiDB-lite"/>
    </source>
</evidence>
<dbReference type="Gene3D" id="3.30.420.40">
    <property type="match status" value="2"/>
</dbReference>
<dbReference type="InterPro" id="IPR013126">
    <property type="entry name" value="Hsp_70_fam"/>
</dbReference>
<dbReference type="Proteomes" id="UP000703038">
    <property type="component" value="Unassembled WGS sequence"/>
</dbReference>
<dbReference type="CDD" id="cd10170">
    <property type="entry name" value="ASKHA_NBD_HSP70"/>
    <property type="match status" value="1"/>
</dbReference>
<feature type="region of interest" description="Disordered" evidence="4">
    <location>
        <begin position="372"/>
        <end position="413"/>
    </location>
</feature>
<dbReference type="Gene3D" id="3.90.640.10">
    <property type="entry name" value="Actin, Chain A, domain 4"/>
    <property type="match status" value="1"/>
</dbReference>
<evidence type="ECO:0000256" key="1">
    <source>
        <dbReference type="ARBA" id="ARBA00022741"/>
    </source>
</evidence>
<sequence length="593" mass="58333">MATDQGRSSGLGLDVGSSTSTAVAVDGPGHLGDAVTVVRSTALSVTPDREPALAAPGTVDTTALTGFAGRVGDPVALVTEDGRSYTGDELYATTLDCLVREARAAGADDDAAIVVTYPTSWPEYTVDRLRNAAARHGLTDVTFVPDALAATAWMQQSPDAVADGVVLVADLGASALTVSVVRTGADSAILGRGARSEDVSGAHIDQVVLAHVLDNVDSSSLDPFDPATVEALTTLRTHCATAKEALSSDTETVVPVHLPGIDTDVRLVRSEIEELLRETFDDATRVLGEALRTAGVDGDAVDRVLLVGGGASIPMLTETVSSALRKPVTVGEQPAATAATGAALLAADIASAGAELNRPGAVALAAVAPGSTVDDDETDLLPPVTERPASARTSTPAPVSRSAHAKDAPSRGKRTAVIGGVAAAVILLAAGGLSVGTGLVGGSSENTGPSTSSAVAPAAADGSVSATPTTAAAAGVDPVTGQPRTTGAAGVPTSGAAAAPGAAAPGATAPGSTGSAAVPGATAPNVAVPNAPAPQFTAPNLPPAQVPSVPTFQAPSAPTFQAPSLPTRLPGQGLLETVAEVPGALLGALDPQQ</sequence>
<dbReference type="PANTHER" id="PTHR42749">
    <property type="entry name" value="CELL SHAPE-DETERMINING PROTEIN MREB"/>
    <property type="match status" value="1"/>
</dbReference>
<evidence type="ECO:0000313" key="5">
    <source>
        <dbReference type="EMBL" id="MBM7417318.1"/>
    </source>
</evidence>
<accession>A0ABS2KZG6</accession>
<dbReference type="Pfam" id="PF00012">
    <property type="entry name" value="HSP70"/>
    <property type="match status" value="1"/>
</dbReference>
<evidence type="ECO:0000313" key="6">
    <source>
        <dbReference type="Proteomes" id="UP000703038"/>
    </source>
</evidence>
<feature type="compositionally biased region" description="Polar residues" evidence="4">
    <location>
        <begin position="548"/>
        <end position="564"/>
    </location>
</feature>
<dbReference type="RefSeq" id="WP_204869940.1">
    <property type="nucleotide sequence ID" value="NZ_JAFBBK010000001.1"/>
</dbReference>
<keyword evidence="6" id="KW-1185">Reference proteome</keyword>
<proteinExistence type="predicted"/>
<protein>
    <submittedName>
        <fullName evidence="5">Actin-like ATPase involved in cell morphogenesis</fullName>
    </submittedName>
</protein>
<reference evidence="5 6" key="1">
    <citation type="submission" date="2021-01" db="EMBL/GenBank/DDBJ databases">
        <title>Genomics of switchgrass bacterial isolates.</title>
        <authorList>
            <person name="Shade A."/>
        </authorList>
    </citation>
    <scope>NUCLEOTIDE SEQUENCE [LARGE SCALE GENOMIC DNA]</scope>
    <source>
        <strain evidence="5 6">PvP111</strain>
    </source>
</reference>
<comment type="caution">
    <text evidence="5">The sequence shown here is derived from an EMBL/GenBank/DDBJ whole genome shotgun (WGS) entry which is preliminary data.</text>
</comment>
<name>A0ABS2KZG6_9NOCA</name>
<dbReference type="EMBL" id="JAFBBK010000001">
    <property type="protein sequence ID" value="MBM7417318.1"/>
    <property type="molecule type" value="Genomic_DNA"/>
</dbReference>
<dbReference type="InterPro" id="IPR043129">
    <property type="entry name" value="ATPase_NBD"/>
</dbReference>
<keyword evidence="2" id="KW-0067">ATP-binding</keyword>
<evidence type="ECO:0000256" key="3">
    <source>
        <dbReference type="ARBA" id="ARBA00023186"/>
    </source>
</evidence>
<dbReference type="PANTHER" id="PTHR42749:SF1">
    <property type="entry name" value="CELL SHAPE-DETERMINING PROTEIN MREB"/>
    <property type="match status" value="1"/>
</dbReference>
<organism evidence="5 6">
    <name type="scientific">Rhodococcoides corynebacterioides</name>
    <dbReference type="NCBI Taxonomy" id="53972"/>
    <lineage>
        <taxon>Bacteria</taxon>
        <taxon>Bacillati</taxon>
        <taxon>Actinomycetota</taxon>
        <taxon>Actinomycetes</taxon>
        <taxon>Mycobacteriales</taxon>
        <taxon>Nocardiaceae</taxon>
        <taxon>Rhodococcoides</taxon>
    </lineage>
</organism>
<keyword evidence="1" id="KW-0547">Nucleotide-binding</keyword>
<dbReference type="SUPFAM" id="SSF53067">
    <property type="entry name" value="Actin-like ATPase domain"/>
    <property type="match status" value="2"/>
</dbReference>
<gene>
    <name evidence="5" type="ORF">JOE42_004051</name>
</gene>
<feature type="region of interest" description="Disordered" evidence="4">
    <location>
        <begin position="469"/>
        <end position="517"/>
    </location>
</feature>
<keyword evidence="3" id="KW-0143">Chaperone</keyword>
<evidence type="ECO:0000256" key="2">
    <source>
        <dbReference type="ARBA" id="ARBA00022840"/>
    </source>
</evidence>
<feature type="region of interest" description="Disordered" evidence="4">
    <location>
        <begin position="534"/>
        <end position="570"/>
    </location>
</feature>